<organism evidence="1 2">
    <name type="scientific">Elysia crispata</name>
    <name type="common">lettuce slug</name>
    <dbReference type="NCBI Taxonomy" id="231223"/>
    <lineage>
        <taxon>Eukaryota</taxon>
        <taxon>Metazoa</taxon>
        <taxon>Spiralia</taxon>
        <taxon>Lophotrochozoa</taxon>
        <taxon>Mollusca</taxon>
        <taxon>Gastropoda</taxon>
        <taxon>Heterobranchia</taxon>
        <taxon>Euthyneura</taxon>
        <taxon>Panpulmonata</taxon>
        <taxon>Sacoglossa</taxon>
        <taxon>Placobranchoidea</taxon>
        <taxon>Plakobranchidae</taxon>
        <taxon>Elysia</taxon>
    </lineage>
</organism>
<reference evidence="1" key="1">
    <citation type="journal article" date="2023" name="G3 (Bethesda)">
        <title>A reference genome for the long-term kleptoplast-retaining sea slug Elysia crispata morphotype clarki.</title>
        <authorList>
            <person name="Eastman K.E."/>
            <person name="Pendleton A.L."/>
            <person name="Shaikh M.A."/>
            <person name="Suttiyut T."/>
            <person name="Ogas R."/>
            <person name="Tomko P."/>
            <person name="Gavelis G."/>
            <person name="Widhalm J.R."/>
            <person name="Wisecaver J.H."/>
        </authorList>
    </citation>
    <scope>NUCLEOTIDE SEQUENCE</scope>
    <source>
        <strain evidence="1">ECLA1</strain>
    </source>
</reference>
<dbReference type="AlphaFoldDB" id="A0AAE0XMY2"/>
<accession>A0AAE0XMY2</accession>
<comment type="caution">
    <text evidence="1">The sequence shown here is derived from an EMBL/GenBank/DDBJ whole genome shotgun (WGS) entry which is preliminary data.</text>
</comment>
<sequence length="69" mass="8091">MVAELREEEGCSDQDHTLAHRLTELGLENDMVAELREEEGCSDQDHTLAHRAWIRERHDYRAEGRGRLF</sequence>
<evidence type="ECO:0000313" key="1">
    <source>
        <dbReference type="EMBL" id="KAK3697879.1"/>
    </source>
</evidence>
<protein>
    <submittedName>
        <fullName evidence="1">Uncharacterized protein</fullName>
    </submittedName>
</protein>
<proteinExistence type="predicted"/>
<keyword evidence="2" id="KW-1185">Reference proteome</keyword>
<dbReference type="Proteomes" id="UP001283361">
    <property type="component" value="Unassembled WGS sequence"/>
</dbReference>
<evidence type="ECO:0000313" key="2">
    <source>
        <dbReference type="Proteomes" id="UP001283361"/>
    </source>
</evidence>
<name>A0AAE0XMY2_9GAST</name>
<dbReference type="EMBL" id="JAWDGP010007994">
    <property type="protein sequence ID" value="KAK3697879.1"/>
    <property type="molecule type" value="Genomic_DNA"/>
</dbReference>
<gene>
    <name evidence="1" type="ORF">RRG08_005784</name>
</gene>